<evidence type="ECO:0000256" key="1">
    <source>
        <dbReference type="ARBA" id="ARBA00022598"/>
    </source>
</evidence>
<dbReference type="eggNOG" id="KOG0432">
    <property type="taxonomic scope" value="Eukaryota"/>
</dbReference>
<dbReference type="EMBL" id="KL990736">
    <property type="protein sequence ID" value="KFK22290.1"/>
    <property type="molecule type" value="Genomic_DNA"/>
</dbReference>
<dbReference type="Pfam" id="PF00133">
    <property type="entry name" value="tRNA-synt_1"/>
    <property type="match status" value="1"/>
</dbReference>
<keyword evidence="1" id="KW-0436">Ligase</keyword>
<dbReference type="GO" id="GO:0004812">
    <property type="term" value="F:aminoacyl-tRNA ligase activity"/>
    <property type="evidence" value="ECO:0007669"/>
    <property type="project" value="UniProtKB-KW"/>
</dbReference>
<dbReference type="Proteomes" id="UP000029120">
    <property type="component" value="Unassembled WGS sequence"/>
</dbReference>
<dbReference type="OrthoDB" id="1726859at2759"/>
<proteinExistence type="predicted"/>
<reference evidence="8" key="1">
    <citation type="journal article" date="2015" name="Nat. Plants">
        <title>Genome expansion of Arabis alpina linked with retrotransposition and reduced symmetric DNA methylation.</title>
        <authorList>
            <person name="Willing E.M."/>
            <person name="Rawat V."/>
            <person name="Mandakova T."/>
            <person name="Maumus F."/>
            <person name="James G.V."/>
            <person name="Nordstroem K.J."/>
            <person name="Becker C."/>
            <person name="Warthmann N."/>
            <person name="Chica C."/>
            <person name="Szarzynska B."/>
            <person name="Zytnicki M."/>
            <person name="Albani M.C."/>
            <person name="Kiefer C."/>
            <person name="Bergonzi S."/>
            <person name="Castaings L."/>
            <person name="Mateos J.L."/>
            <person name="Berns M.C."/>
            <person name="Bujdoso N."/>
            <person name="Piofczyk T."/>
            <person name="de Lorenzo L."/>
            <person name="Barrero-Sicilia C."/>
            <person name="Mateos I."/>
            <person name="Piednoel M."/>
            <person name="Hagmann J."/>
            <person name="Chen-Min-Tao R."/>
            <person name="Iglesias-Fernandez R."/>
            <person name="Schuster S.C."/>
            <person name="Alonso-Blanco C."/>
            <person name="Roudier F."/>
            <person name="Carbonero P."/>
            <person name="Paz-Ares J."/>
            <person name="Davis S.J."/>
            <person name="Pecinka A."/>
            <person name="Quesneville H."/>
            <person name="Colot V."/>
            <person name="Lysak M.A."/>
            <person name="Weigel D."/>
            <person name="Coupland G."/>
            <person name="Schneeberger K."/>
        </authorList>
    </citation>
    <scope>NUCLEOTIDE SEQUENCE [LARGE SCALE GENOMIC DNA]</scope>
    <source>
        <strain evidence="8">cv. Pajares</strain>
    </source>
</reference>
<protein>
    <recommendedName>
        <fullName evidence="6">Aminoacyl-tRNA synthetase class Ia domain-containing protein</fullName>
    </recommendedName>
</protein>
<keyword evidence="8" id="KW-1185">Reference proteome</keyword>
<keyword evidence="5" id="KW-0030">Aminoacyl-tRNA synthetase</keyword>
<feature type="non-terminal residue" evidence="7">
    <location>
        <position position="1"/>
    </location>
</feature>
<name>A0A087FXD8_ARAAL</name>
<dbReference type="GO" id="GO:0006418">
    <property type="term" value="P:tRNA aminoacylation for protein translation"/>
    <property type="evidence" value="ECO:0007669"/>
    <property type="project" value="InterPro"/>
</dbReference>
<keyword evidence="4" id="KW-0648">Protein biosynthesis</keyword>
<keyword evidence="2" id="KW-0547">Nucleotide-binding</keyword>
<dbReference type="AlphaFoldDB" id="A0A087FXD8"/>
<evidence type="ECO:0000256" key="5">
    <source>
        <dbReference type="ARBA" id="ARBA00023146"/>
    </source>
</evidence>
<sequence length="59" mass="6759">RKPMRSMEKMLNICLGEFAGPQVRIDTMNSSWPFSTLGWPDVSAKDFNNFYPTNMLETG</sequence>
<gene>
    <name evidence="7" type="ORF">AALP_AAs48402U000100</name>
</gene>
<keyword evidence="3" id="KW-0067">ATP-binding</keyword>
<dbReference type="InterPro" id="IPR002300">
    <property type="entry name" value="aa-tRNA-synth_Ia"/>
</dbReference>
<feature type="non-terminal residue" evidence="7">
    <location>
        <position position="59"/>
    </location>
</feature>
<evidence type="ECO:0000256" key="4">
    <source>
        <dbReference type="ARBA" id="ARBA00022917"/>
    </source>
</evidence>
<dbReference type="GO" id="GO:0005524">
    <property type="term" value="F:ATP binding"/>
    <property type="evidence" value="ECO:0007669"/>
    <property type="project" value="UniProtKB-KW"/>
</dbReference>
<evidence type="ECO:0000256" key="3">
    <source>
        <dbReference type="ARBA" id="ARBA00022840"/>
    </source>
</evidence>
<evidence type="ECO:0000256" key="2">
    <source>
        <dbReference type="ARBA" id="ARBA00022741"/>
    </source>
</evidence>
<evidence type="ECO:0000313" key="8">
    <source>
        <dbReference type="Proteomes" id="UP000029120"/>
    </source>
</evidence>
<organism evidence="7 8">
    <name type="scientific">Arabis alpina</name>
    <name type="common">Alpine rock-cress</name>
    <dbReference type="NCBI Taxonomy" id="50452"/>
    <lineage>
        <taxon>Eukaryota</taxon>
        <taxon>Viridiplantae</taxon>
        <taxon>Streptophyta</taxon>
        <taxon>Embryophyta</taxon>
        <taxon>Tracheophyta</taxon>
        <taxon>Spermatophyta</taxon>
        <taxon>Magnoliopsida</taxon>
        <taxon>eudicotyledons</taxon>
        <taxon>Gunneridae</taxon>
        <taxon>Pentapetalae</taxon>
        <taxon>rosids</taxon>
        <taxon>malvids</taxon>
        <taxon>Brassicales</taxon>
        <taxon>Brassicaceae</taxon>
        <taxon>Arabideae</taxon>
        <taxon>Arabis</taxon>
    </lineage>
</organism>
<feature type="domain" description="Aminoacyl-tRNA synthetase class Ia" evidence="6">
    <location>
        <begin position="30"/>
        <end position="59"/>
    </location>
</feature>
<evidence type="ECO:0000259" key="6">
    <source>
        <dbReference type="Pfam" id="PF00133"/>
    </source>
</evidence>
<accession>A0A087FXD8</accession>
<evidence type="ECO:0000313" key="7">
    <source>
        <dbReference type="EMBL" id="KFK22290.1"/>
    </source>
</evidence>